<dbReference type="RefSeq" id="WP_344796374.1">
    <property type="nucleotide sequence ID" value="NZ_BAABBN010000004.1"/>
</dbReference>
<accession>A0ABP7M951</accession>
<dbReference type="Proteomes" id="UP001501565">
    <property type="component" value="Unassembled WGS sequence"/>
</dbReference>
<dbReference type="CDD" id="cd07821">
    <property type="entry name" value="PYR_PYL_RCAR_like"/>
    <property type="match status" value="1"/>
</dbReference>
<evidence type="ECO:0000313" key="2">
    <source>
        <dbReference type="Proteomes" id="UP001501565"/>
    </source>
</evidence>
<proteinExistence type="predicted"/>
<evidence type="ECO:0008006" key="3">
    <source>
        <dbReference type="Google" id="ProtNLM"/>
    </source>
</evidence>
<dbReference type="EMBL" id="BAABBN010000004">
    <property type="protein sequence ID" value="GAA3918044.1"/>
    <property type="molecule type" value="Genomic_DNA"/>
</dbReference>
<reference evidence="2" key="1">
    <citation type="journal article" date="2019" name="Int. J. Syst. Evol. Microbiol.">
        <title>The Global Catalogue of Microorganisms (GCM) 10K type strain sequencing project: providing services to taxonomists for standard genome sequencing and annotation.</title>
        <authorList>
            <consortium name="The Broad Institute Genomics Platform"/>
            <consortium name="The Broad Institute Genome Sequencing Center for Infectious Disease"/>
            <person name="Wu L."/>
            <person name="Ma J."/>
        </authorList>
    </citation>
    <scope>NUCLEOTIDE SEQUENCE [LARGE SCALE GENOMIC DNA]</scope>
    <source>
        <strain evidence="2">JCM 17551</strain>
    </source>
</reference>
<dbReference type="InterPro" id="IPR019587">
    <property type="entry name" value="Polyketide_cyclase/dehydratase"/>
</dbReference>
<evidence type="ECO:0000313" key="1">
    <source>
        <dbReference type="EMBL" id="GAA3918044.1"/>
    </source>
</evidence>
<name>A0ABP7M951_9GAMM</name>
<dbReference type="InterPro" id="IPR023393">
    <property type="entry name" value="START-like_dom_sf"/>
</dbReference>
<gene>
    <name evidence="1" type="ORF">GCM10022277_11420</name>
</gene>
<protein>
    <recommendedName>
        <fullName evidence="3">SRPBCC family protein</fullName>
    </recommendedName>
</protein>
<comment type="caution">
    <text evidence="1">The sequence shown here is derived from an EMBL/GenBank/DDBJ whole genome shotgun (WGS) entry which is preliminary data.</text>
</comment>
<dbReference type="Gene3D" id="3.30.530.20">
    <property type="match status" value="1"/>
</dbReference>
<dbReference type="SUPFAM" id="SSF55961">
    <property type="entry name" value="Bet v1-like"/>
    <property type="match status" value="1"/>
</dbReference>
<keyword evidence="2" id="KW-1185">Reference proteome</keyword>
<sequence>MPSHHININKTFSKPLAEVFNAVTDHENFGKLIGTNIKRIKDGDQHLNGLGSIRQINITPLPPFEETVTDFINEEYFEYKITKGSPIKNHIGRLKFVQNGNSTQLNYTIDFDMKLPIPLIGKIFKNTLEKQISKGLDKLNR</sequence>
<dbReference type="Pfam" id="PF10604">
    <property type="entry name" value="Polyketide_cyc2"/>
    <property type="match status" value="1"/>
</dbReference>
<organism evidence="1 2">
    <name type="scientific">Litoribacillus peritrichatus</name>
    <dbReference type="NCBI Taxonomy" id="718191"/>
    <lineage>
        <taxon>Bacteria</taxon>
        <taxon>Pseudomonadati</taxon>
        <taxon>Pseudomonadota</taxon>
        <taxon>Gammaproteobacteria</taxon>
        <taxon>Oceanospirillales</taxon>
        <taxon>Oceanospirillaceae</taxon>
        <taxon>Litoribacillus</taxon>
    </lineage>
</organism>